<feature type="region of interest" description="Disordered" evidence="1">
    <location>
        <begin position="1"/>
        <end position="26"/>
    </location>
</feature>
<dbReference type="Proteomes" id="UP000485058">
    <property type="component" value="Unassembled WGS sequence"/>
</dbReference>
<gene>
    <name evidence="2" type="ORF">HaLaN_31314</name>
</gene>
<protein>
    <submittedName>
        <fullName evidence="2">Uncharacterized protein</fullName>
    </submittedName>
</protein>
<comment type="caution">
    <text evidence="2">The sequence shown here is derived from an EMBL/GenBank/DDBJ whole genome shotgun (WGS) entry which is preliminary data.</text>
</comment>
<reference evidence="2 3" key="1">
    <citation type="submission" date="2020-02" db="EMBL/GenBank/DDBJ databases">
        <title>Draft genome sequence of Haematococcus lacustris strain NIES-144.</title>
        <authorList>
            <person name="Morimoto D."/>
            <person name="Nakagawa S."/>
            <person name="Yoshida T."/>
            <person name="Sawayama S."/>
        </authorList>
    </citation>
    <scope>NUCLEOTIDE SEQUENCE [LARGE SCALE GENOMIC DNA]</scope>
    <source>
        <strain evidence="2 3">NIES-144</strain>
    </source>
</reference>
<organism evidence="2 3">
    <name type="scientific">Haematococcus lacustris</name>
    <name type="common">Green alga</name>
    <name type="synonym">Haematococcus pluvialis</name>
    <dbReference type="NCBI Taxonomy" id="44745"/>
    <lineage>
        <taxon>Eukaryota</taxon>
        <taxon>Viridiplantae</taxon>
        <taxon>Chlorophyta</taxon>
        <taxon>core chlorophytes</taxon>
        <taxon>Chlorophyceae</taxon>
        <taxon>CS clade</taxon>
        <taxon>Chlamydomonadales</taxon>
        <taxon>Haematococcaceae</taxon>
        <taxon>Haematococcus</taxon>
    </lineage>
</organism>
<keyword evidence="3" id="KW-1185">Reference proteome</keyword>
<accession>A0A6A0AHU3</accession>
<evidence type="ECO:0000313" key="2">
    <source>
        <dbReference type="EMBL" id="GFH32145.1"/>
    </source>
</evidence>
<dbReference type="EMBL" id="BLLF01006305">
    <property type="protein sequence ID" value="GFH32145.1"/>
    <property type="molecule type" value="Genomic_DNA"/>
</dbReference>
<evidence type="ECO:0000256" key="1">
    <source>
        <dbReference type="SAM" id="MobiDB-lite"/>
    </source>
</evidence>
<sequence length="152" mass="15903">MSEAIVGLIPPAYDYDEEDRDGDDRFPPTLRSRSCVSHLPCPFVPRSCCKCGAGPVAAVDFPTVIPAGAGRRHGACAPGLLVGHENDGTQGTVAARADGDGALEQVGGQDALCGTELMACQAQRQLDQTVTACWSRCAGLGTRKISLEAFVR</sequence>
<proteinExistence type="predicted"/>
<dbReference type="AlphaFoldDB" id="A0A6A0AHU3"/>
<name>A0A6A0AHU3_HAELA</name>
<evidence type="ECO:0000313" key="3">
    <source>
        <dbReference type="Proteomes" id="UP000485058"/>
    </source>
</evidence>